<dbReference type="Gene3D" id="3.10.129.10">
    <property type="entry name" value="Hotdog Thioesterase"/>
    <property type="match status" value="2"/>
</dbReference>
<keyword evidence="4" id="KW-0809">Transit peptide</keyword>
<dbReference type="EMBL" id="AFRT01002505">
    <property type="protein sequence ID" value="ELU37669.1"/>
    <property type="molecule type" value="Genomic_DNA"/>
</dbReference>
<dbReference type="PANTHER" id="PTHR12655">
    <property type="entry name" value="ACYL-COA THIOESTERASE"/>
    <property type="match status" value="1"/>
</dbReference>
<evidence type="ECO:0000256" key="3">
    <source>
        <dbReference type="ARBA" id="ARBA00022801"/>
    </source>
</evidence>
<keyword evidence="3" id="KW-0378">Hydrolase</keyword>
<organism evidence="7 8">
    <name type="scientific">Thanatephorus cucumeris (strain AG1-IA)</name>
    <name type="common">Rice sheath blight fungus</name>
    <name type="synonym">Rhizoctonia solani</name>
    <dbReference type="NCBI Taxonomy" id="983506"/>
    <lineage>
        <taxon>Eukaryota</taxon>
        <taxon>Fungi</taxon>
        <taxon>Dikarya</taxon>
        <taxon>Basidiomycota</taxon>
        <taxon>Agaricomycotina</taxon>
        <taxon>Agaricomycetes</taxon>
        <taxon>Cantharellales</taxon>
        <taxon>Ceratobasidiaceae</taxon>
        <taxon>Rhizoctonia</taxon>
        <taxon>Rhizoctonia solani AG-1</taxon>
    </lineage>
</organism>
<gene>
    <name evidence="7" type="ORF">AG1IA_08301</name>
</gene>
<accession>L8WMU2</accession>
<comment type="caution">
    <text evidence="7">The sequence shown here is derived from an EMBL/GenBank/DDBJ whole genome shotgun (WGS) entry which is preliminary data.</text>
</comment>
<evidence type="ECO:0000313" key="8">
    <source>
        <dbReference type="Proteomes" id="UP000011668"/>
    </source>
</evidence>
<dbReference type="OrthoDB" id="331699at2759"/>
<sequence>MTSLHAKSNVPDIGRRVIEVPELLTLVAREFSIGKQCQLMLVSKRFFHSVGPIVWRKVPRLDLIMKLIIGTSVKYDRFRDSQSAHHEFTEITIVLPSNPDLGRFNIYAPWVHELEIFRQSSQEIQNVKPFLTLLDGRPPLPNLRRLTTHTGATNLSGKELLDVINIFFSPSLKVIRTIFHEEGIQAYLDASSVPTFFKKIEETCPQIEILEFYPQNLHGSPGPFIFSDQSRAMLQSFSNLRSFTSAGYILESATFGILGSLPHLESLGIRGEYIEDPILDEQLSIPADSFGKLVDLRLHDIHPQDIKTLWSQPHIVNKLISVLIRTDPTIPPNLSDNPVDGNSWIELFLLALPGLSPRLKSFIFYVGDEDGSEFQVSQEARDGLNKLGLRQLKLKLDYAMLARRSLLTAHPRRALFTTVSRRSFGWSLSSQNGGVSPQVDADNTASKETATVHVGAINLPNIATLTLWLSCRFTPMRNSTSWKDILAKSSEEANLVAQQPVAQEETPLQPRHMHDSYTQVELPFSSNPALLEQFTNAGGGLRTGLLMEQLDALAGSIAYKHVLGPSVPDVLSGEPISRGFYLVTASVDRCKLVLFGRLDMLQSFSLARQPSDIRLSGQVIHVGNSSIECVVRMEQLSEHGRGEKTVMLGELIDPCCESADFVHSRRTGAVQVWRRQVTGVHRVWLELTPNVAARARRKMASMTSLKRVPPSKEEAQLLHAAFLKYSGLFDSGSTNQGRGGTRLDGGYSPGKDTYDVPSETKEIPQRRYYSFRTILIGYLSQIGYTNAYMFTRAPLRFLSLDGIAFKKPVPIGSILRLTSHISHTTSNAEFTAVAVSGLVLQAEVIDPATGESNLTNTFRFTWVRENGPPLHRLVIPRTYAEAMQWLEGKRALDTGAEIRALRNP</sequence>
<dbReference type="GO" id="GO:0005739">
    <property type="term" value="C:mitochondrion"/>
    <property type="evidence" value="ECO:0007669"/>
    <property type="project" value="TreeGrafter"/>
</dbReference>
<dbReference type="AlphaFoldDB" id="L8WMU2"/>
<keyword evidence="2" id="KW-0677">Repeat</keyword>
<dbReference type="HOGENOM" id="CLU_320834_0_0_1"/>
<feature type="domain" description="HotDog ACOT-type" evidence="6">
    <location>
        <begin position="516"/>
        <end position="669"/>
    </location>
</feature>
<name>L8WMU2_THACA</name>
<evidence type="ECO:0000256" key="1">
    <source>
        <dbReference type="ARBA" id="ARBA00010458"/>
    </source>
</evidence>
<dbReference type="InterPro" id="IPR029069">
    <property type="entry name" value="HotDog_dom_sf"/>
</dbReference>
<evidence type="ECO:0000256" key="2">
    <source>
        <dbReference type="ARBA" id="ARBA00022737"/>
    </source>
</evidence>
<feature type="region of interest" description="Disordered" evidence="5">
    <location>
        <begin position="735"/>
        <end position="757"/>
    </location>
</feature>
<evidence type="ECO:0000256" key="4">
    <source>
        <dbReference type="ARBA" id="ARBA00022946"/>
    </source>
</evidence>
<proteinExistence type="inferred from homology"/>
<dbReference type="PROSITE" id="PS51770">
    <property type="entry name" value="HOTDOG_ACOT"/>
    <property type="match status" value="2"/>
</dbReference>
<evidence type="ECO:0000259" key="6">
    <source>
        <dbReference type="PROSITE" id="PS51770"/>
    </source>
</evidence>
<evidence type="ECO:0000256" key="5">
    <source>
        <dbReference type="SAM" id="MobiDB-lite"/>
    </source>
</evidence>
<feature type="domain" description="HotDog ACOT-type" evidence="6">
    <location>
        <begin position="746"/>
        <end position="868"/>
    </location>
</feature>
<protein>
    <recommendedName>
        <fullName evidence="6">HotDog ACOT-type domain-containing protein</fullName>
    </recommendedName>
</protein>
<dbReference type="CDD" id="cd03442">
    <property type="entry name" value="BFIT_BACH"/>
    <property type="match status" value="1"/>
</dbReference>
<keyword evidence="8" id="KW-1185">Reference proteome</keyword>
<dbReference type="Proteomes" id="UP000011668">
    <property type="component" value="Unassembled WGS sequence"/>
</dbReference>
<comment type="similarity">
    <text evidence="1">Belongs to the acyl coenzyme A hydrolase family.</text>
</comment>
<dbReference type="GO" id="GO:0047617">
    <property type="term" value="F:fatty acyl-CoA hydrolase activity"/>
    <property type="evidence" value="ECO:0007669"/>
    <property type="project" value="TreeGrafter"/>
</dbReference>
<dbReference type="SUPFAM" id="SSF54637">
    <property type="entry name" value="Thioesterase/thiol ester dehydrase-isomerase"/>
    <property type="match status" value="2"/>
</dbReference>
<dbReference type="InterPro" id="IPR033120">
    <property type="entry name" value="HOTDOG_ACOT"/>
</dbReference>
<dbReference type="STRING" id="983506.L8WMU2"/>
<evidence type="ECO:0000313" key="7">
    <source>
        <dbReference type="EMBL" id="ELU37669.1"/>
    </source>
</evidence>
<dbReference type="PANTHER" id="PTHR12655:SF0">
    <property type="entry name" value="ACYL-COENZYME A THIOESTERASE 9, MITOCHONDRIAL"/>
    <property type="match status" value="1"/>
</dbReference>
<dbReference type="GO" id="GO:0006637">
    <property type="term" value="P:acyl-CoA metabolic process"/>
    <property type="evidence" value="ECO:0007669"/>
    <property type="project" value="TreeGrafter"/>
</dbReference>
<reference evidence="7 8" key="1">
    <citation type="journal article" date="2013" name="Nat. Commun.">
        <title>The evolution and pathogenic mechanisms of the rice sheath blight pathogen.</title>
        <authorList>
            <person name="Zheng A."/>
            <person name="Lin R."/>
            <person name="Xu L."/>
            <person name="Qin P."/>
            <person name="Tang C."/>
            <person name="Ai P."/>
            <person name="Zhang D."/>
            <person name="Liu Y."/>
            <person name="Sun Z."/>
            <person name="Feng H."/>
            <person name="Wang Y."/>
            <person name="Chen Y."/>
            <person name="Liang X."/>
            <person name="Fu R."/>
            <person name="Li Q."/>
            <person name="Zhang J."/>
            <person name="Yu X."/>
            <person name="Xie Z."/>
            <person name="Ding L."/>
            <person name="Guan P."/>
            <person name="Tang J."/>
            <person name="Liang Y."/>
            <person name="Wang S."/>
            <person name="Deng Q."/>
            <person name="Li S."/>
            <person name="Zhu J."/>
            <person name="Wang L."/>
            <person name="Liu H."/>
            <person name="Li P."/>
        </authorList>
    </citation>
    <scope>NUCLEOTIDE SEQUENCE [LARGE SCALE GENOMIC DNA]</scope>
    <source>
        <strain evidence="8">AG-1 IA</strain>
    </source>
</reference>